<reference evidence="4" key="1">
    <citation type="submission" date="2018-11" db="EMBL/GenBank/DDBJ databases">
        <title>Proposal to divide the Flavobacteriaceae and reorganize its genera based on Amino Acid Identity values calculated from whole genome sequences.</title>
        <authorList>
            <person name="Nicholson A.C."/>
            <person name="Gulvik C.A."/>
            <person name="Whitney A.M."/>
            <person name="Humrighouse B.W."/>
            <person name="Bell M."/>
            <person name="Holmes B."/>
            <person name="Steigerwalt A.G."/>
            <person name="Villarma A."/>
            <person name="Sheth M."/>
            <person name="Batra D."/>
            <person name="Pryor J."/>
            <person name="Bernardet J.-F."/>
            <person name="Hugo C."/>
            <person name="Kampfer P."/>
            <person name="Newman J.D."/>
            <person name="McQuiston J.R."/>
        </authorList>
    </citation>
    <scope>NUCLEOTIDE SEQUENCE [LARGE SCALE GENOMIC DNA]</scope>
    <source>
        <strain evidence="4">G0081</strain>
    </source>
</reference>
<protein>
    <recommendedName>
        <fullName evidence="2">Lipocalin-like domain-containing protein</fullName>
    </recommendedName>
</protein>
<accession>A0A3G8XKV4</accession>
<feature type="signal peptide" evidence="1">
    <location>
        <begin position="1"/>
        <end position="37"/>
    </location>
</feature>
<dbReference type="EMBL" id="CP034159">
    <property type="protein sequence ID" value="AZI33980.1"/>
    <property type="molecule type" value="Genomic_DNA"/>
</dbReference>
<dbReference type="KEGG" id="ccas:EIB73_12640"/>
<dbReference type="AlphaFoldDB" id="A0A3G8XKV4"/>
<name>A0A3G8XKV4_9FLAO</name>
<feature type="domain" description="Lipocalin-like" evidence="2">
    <location>
        <begin position="47"/>
        <end position="145"/>
    </location>
</feature>
<dbReference type="PROSITE" id="PS51257">
    <property type="entry name" value="PROKAR_LIPOPROTEIN"/>
    <property type="match status" value="1"/>
</dbReference>
<evidence type="ECO:0000256" key="1">
    <source>
        <dbReference type="SAM" id="SignalP"/>
    </source>
</evidence>
<dbReference type="RefSeq" id="WP_125025616.1">
    <property type="nucleotide sequence ID" value="NZ_CP034159.1"/>
</dbReference>
<proteinExistence type="predicted"/>
<dbReference type="OrthoDB" id="1263404at2"/>
<evidence type="ECO:0000313" key="3">
    <source>
        <dbReference type="EMBL" id="AZI33980.1"/>
    </source>
</evidence>
<gene>
    <name evidence="3" type="ORF">EIB73_12640</name>
</gene>
<dbReference type="InterPro" id="IPR024311">
    <property type="entry name" value="Lipocalin-like"/>
</dbReference>
<organism evidence="3 4">
    <name type="scientific">Kaistella carnis</name>
    <dbReference type="NCBI Taxonomy" id="1241979"/>
    <lineage>
        <taxon>Bacteria</taxon>
        <taxon>Pseudomonadati</taxon>
        <taxon>Bacteroidota</taxon>
        <taxon>Flavobacteriia</taxon>
        <taxon>Flavobacteriales</taxon>
        <taxon>Weeksellaceae</taxon>
        <taxon>Chryseobacterium group</taxon>
        <taxon>Kaistella</taxon>
    </lineage>
</organism>
<keyword evidence="4" id="KW-1185">Reference proteome</keyword>
<evidence type="ECO:0000313" key="4">
    <source>
        <dbReference type="Proteomes" id="UP000270185"/>
    </source>
</evidence>
<evidence type="ECO:0000259" key="2">
    <source>
        <dbReference type="Pfam" id="PF13648"/>
    </source>
</evidence>
<feature type="chain" id="PRO_5018208274" description="Lipocalin-like domain-containing protein" evidence="1">
    <location>
        <begin position="38"/>
        <end position="172"/>
    </location>
</feature>
<dbReference type="Proteomes" id="UP000270185">
    <property type="component" value="Chromosome"/>
</dbReference>
<keyword evidence="1" id="KW-0732">Signal</keyword>
<sequence>MKKLFHQTFPKMHVLKKALIFPLLLLLMISVSCRSNDEETPPDNQALIGIWQPYKYNQKATLTTGPYDKTTDLTICQQKSRVIFDQNDAGTTKLYGEDNGTCTLQNEATFTYTYDASSKTLNIKNSDGTTQSGTIKQLSESDLVYELVGTLEIEGEQNVKVTTTIYGRRTKD</sequence>
<dbReference type="Pfam" id="PF13648">
    <property type="entry name" value="Lipocalin_4"/>
    <property type="match status" value="1"/>
</dbReference>